<protein>
    <submittedName>
        <fullName evidence="1">Kix domain of CBP (Creb binding protein)</fullName>
    </submittedName>
</protein>
<reference evidence="2" key="1">
    <citation type="journal article" date="2022" name="Nat. Commun.">
        <title>Chromosome evolution and the genetic basis of agronomically important traits in greater yam.</title>
        <authorList>
            <person name="Bredeson J.V."/>
            <person name="Lyons J.B."/>
            <person name="Oniyinde I.O."/>
            <person name="Okereke N.R."/>
            <person name="Kolade O."/>
            <person name="Nnabue I."/>
            <person name="Nwadili C.O."/>
            <person name="Hribova E."/>
            <person name="Parker M."/>
            <person name="Nwogha J."/>
            <person name="Shu S."/>
            <person name="Carlson J."/>
            <person name="Kariba R."/>
            <person name="Muthemba S."/>
            <person name="Knop K."/>
            <person name="Barton G.J."/>
            <person name="Sherwood A.V."/>
            <person name="Lopez-Montes A."/>
            <person name="Asiedu R."/>
            <person name="Jamnadass R."/>
            <person name="Muchugi A."/>
            <person name="Goodstein D."/>
            <person name="Egesi C.N."/>
            <person name="Featherston J."/>
            <person name="Asfaw A."/>
            <person name="Simpson G.G."/>
            <person name="Dolezel J."/>
            <person name="Hendre P.S."/>
            <person name="Van Deynze A."/>
            <person name="Kumar P.L."/>
            <person name="Obidiegwu J.E."/>
            <person name="Bhattacharjee R."/>
            <person name="Rokhsar D.S."/>
        </authorList>
    </citation>
    <scope>NUCLEOTIDE SEQUENCE [LARGE SCALE GENOMIC DNA]</scope>
    <source>
        <strain evidence="2">cv. TDa95/00328</strain>
    </source>
</reference>
<organism evidence="1 2">
    <name type="scientific">Dioscorea alata</name>
    <name type="common">Purple yam</name>
    <dbReference type="NCBI Taxonomy" id="55571"/>
    <lineage>
        <taxon>Eukaryota</taxon>
        <taxon>Viridiplantae</taxon>
        <taxon>Streptophyta</taxon>
        <taxon>Embryophyta</taxon>
        <taxon>Tracheophyta</taxon>
        <taxon>Spermatophyta</taxon>
        <taxon>Magnoliopsida</taxon>
        <taxon>Liliopsida</taxon>
        <taxon>Dioscoreales</taxon>
        <taxon>Dioscoreaceae</taxon>
        <taxon>Dioscorea</taxon>
    </lineage>
</organism>
<gene>
    <name evidence="1" type="ORF">IHE45_14G011500</name>
</gene>
<evidence type="ECO:0000313" key="2">
    <source>
        <dbReference type="Proteomes" id="UP000827976"/>
    </source>
</evidence>
<sequence length="107" mass="11712">MVGRRLVEQGDAGGVPPAGDWRSQLHQEARQRIVNKIKETLAKHLPISVPEGSAELEKIAVRFEDRIYISATSQSDYLRKISLKMISMETKTPASISPSSLNPAGGN</sequence>
<dbReference type="Proteomes" id="UP000827976">
    <property type="component" value="Chromosome 14"/>
</dbReference>
<accession>A0ACB7UQ34</accession>
<comment type="caution">
    <text evidence="1">The sequence shown here is derived from an EMBL/GenBank/DDBJ whole genome shotgun (WGS) entry which is preliminary data.</text>
</comment>
<dbReference type="EMBL" id="CM037024">
    <property type="protein sequence ID" value="KAH7662791.1"/>
    <property type="molecule type" value="Genomic_DNA"/>
</dbReference>
<evidence type="ECO:0000313" key="1">
    <source>
        <dbReference type="EMBL" id="KAH7662791.1"/>
    </source>
</evidence>
<proteinExistence type="predicted"/>
<name>A0ACB7UQ34_DIOAL</name>
<keyword evidence="2" id="KW-1185">Reference proteome</keyword>